<gene>
    <name evidence="1" type="ORF">vBKpn2P2_55</name>
</gene>
<accession>A0AAU8EHN4</accession>
<name>A0AAU8EHN4_9VIRU</name>
<dbReference type="EMBL" id="PP848851">
    <property type="protein sequence ID" value="XCG96903.1"/>
    <property type="molecule type" value="Genomic_DNA"/>
</dbReference>
<protein>
    <submittedName>
        <fullName evidence="1">Uncharacterized protein</fullName>
    </submittedName>
</protein>
<proteinExistence type="predicted"/>
<evidence type="ECO:0000313" key="1">
    <source>
        <dbReference type="EMBL" id="XCG96903.1"/>
    </source>
</evidence>
<reference evidence="1" key="1">
    <citation type="submission" date="2024-05" db="EMBL/GenBank/DDBJ databases">
        <authorList>
            <person name="Ferriol-Gonzalez C."/>
            <person name="Concha-Eloko R."/>
            <person name="Bernabeu-Gimeno M."/>
            <person name="Fernandez-Cuenca F."/>
            <person name="Canada-Garcia J.E."/>
            <person name="Garcia-Cobos S."/>
            <person name="Sanjuan R."/>
            <person name="Domingo-Calap P."/>
        </authorList>
    </citation>
    <scope>NUCLEOTIDE SEQUENCE</scope>
</reference>
<sequence>MFTPAPKTRVDILKEVFPVRPEGYNEVICRFHSRSMPMQDISVKGMLAVLRAGYGVDLLLQDGTVIINTDVSSARVKITYNTSVTPPSNGIIAWCPHSPIEGNILCAQSSDL</sequence>
<organism evidence="1">
    <name type="scientific">Klebsiella phage vB_Kpn2-P2</name>
    <dbReference type="NCBI Taxonomy" id="3230849"/>
    <lineage>
        <taxon>Viruses</taxon>
    </lineage>
</organism>